<dbReference type="STRING" id="1798550.A2927_03180"/>
<comment type="caution">
    <text evidence="2">The sequence shown here is derived from an EMBL/GenBank/DDBJ whole genome shotgun (WGS) entry which is preliminary data.</text>
</comment>
<evidence type="ECO:0000313" key="3">
    <source>
        <dbReference type="Proteomes" id="UP000178849"/>
    </source>
</evidence>
<dbReference type="AlphaFoldDB" id="A0A1G2BJQ1"/>
<evidence type="ECO:0000313" key="2">
    <source>
        <dbReference type="EMBL" id="OGY89453.1"/>
    </source>
</evidence>
<keyword evidence="1" id="KW-0472">Membrane</keyword>
<gene>
    <name evidence="2" type="ORF">A2927_03180</name>
</gene>
<protein>
    <recommendedName>
        <fullName evidence="4">DUF4430 domain-containing protein</fullName>
    </recommendedName>
</protein>
<dbReference type="Proteomes" id="UP000178849">
    <property type="component" value="Unassembled WGS sequence"/>
</dbReference>
<sequence length="161" mass="17993">MLEKFDKTTRLIIGLALAVLIWVVGVLIGQEQTITILNPEGGLKSILNRAPTIKVSLMLDFGNGQVLVLPSTELIYGQSVFQLLEKINKDESAGLTFSYQSNKETGELANFSLNGYFSQTSGKEWLIWLNNKLQTLPLNQIKLKAHDIIELKYIKLVTSNQ</sequence>
<evidence type="ECO:0008006" key="4">
    <source>
        <dbReference type="Google" id="ProtNLM"/>
    </source>
</evidence>
<proteinExistence type="predicted"/>
<accession>A0A1G2BJQ1</accession>
<reference evidence="2 3" key="1">
    <citation type="journal article" date="2016" name="Nat. Commun.">
        <title>Thousands of microbial genomes shed light on interconnected biogeochemical processes in an aquifer system.</title>
        <authorList>
            <person name="Anantharaman K."/>
            <person name="Brown C.T."/>
            <person name="Hug L.A."/>
            <person name="Sharon I."/>
            <person name="Castelle C.J."/>
            <person name="Probst A.J."/>
            <person name="Thomas B.C."/>
            <person name="Singh A."/>
            <person name="Wilkins M.J."/>
            <person name="Karaoz U."/>
            <person name="Brodie E.L."/>
            <person name="Williams K.H."/>
            <person name="Hubbard S.S."/>
            <person name="Banfield J.F."/>
        </authorList>
    </citation>
    <scope>NUCLEOTIDE SEQUENCE [LARGE SCALE GENOMIC DNA]</scope>
</reference>
<name>A0A1G2BJQ1_9BACT</name>
<evidence type="ECO:0000256" key="1">
    <source>
        <dbReference type="SAM" id="Phobius"/>
    </source>
</evidence>
<organism evidence="2 3">
    <name type="scientific">Candidatus Komeilibacteria bacterium RIFCSPLOWO2_01_FULL_45_10</name>
    <dbReference type="NCBI Taxonomy" id="1798550"/>
    <lineage>
        <taxon>Bacteria</taxon>
        <taxon>Candidatus Komeiliibacteriota</taxon>
    </lineage>
</organism>
<keyword evidence="1" id="KW-0812">Transmembrane</keyword>
<feature type="transmembrane region" description="Helical" evidence="1">
    <location>
        <begin position="12"/>
        <end position="29"/>
    </location>
</feature>
<dbReference type="EMBL" id="MHKL01000017">
    <property type="protein sequence ID" value="OGY89453.1"/>
    <property type="molecule type" value="Genomic_DNA"/>
</dbReference>
<keyword evidence="1" id="KW-1133">Transmembrane helix</keyword>